<evidence type="ECO:0000256" key="2">
    <source>
        <dbReference type="SAM" id="SignalP"/>
    </source>
</evidence>
<dbReference type="SUPFAM" id="SSF52096">
    <property type="entry name" value="ClpP/crotonase"/>
    <property type="match status" value="1"/>
</dbReference>
<evidence type="ECO:0000313" key="5">
    <source>
        <dbReference type="EMBL" id="TGZ80423.1"/>
    </source>
</evidence>
<dbReference type="InterPro" id="IPR052766">
    <property type="entry name" value="S41A_metabolite_peptidase"/>
</dbReference>
<keyword evidence="2" id="KW-0732">Signal</keyword>
<protein>
    <submittedName>
        <fullName evidence="5">Uncharacterized protein</fullName>
    </submittedName>
</protein>
<dbReference type="EMBL" id="ML220125">
    <property type="protein sequence ID" value="TGZ80423.1"/>
    <property type="molecule type" value="Genomic_DNA"/>
</dbReference>
<gene>
    <name evidence="5" type="ORF">EX30DRAFT_396419</name>
</gene>
<dbReference type="InParanoid" id="A0A4S2MV70"/>
<keyword evidence="6" id="KW-1185">Reference proteome</keyword>
<dbReference type="Pfam" id="PF03572">
    <property type="entry name" value="Peptidase_S41"/>
    <property type="match status" value="1"/>
</dbReference>
<sequence length="722" mass="81200">MHFSTPWIALVTVAATIVAGQSDPCAEFVETTHKAPSYSNLDAKLFRKCITSVPFNKDKAAATLAMIRQFMGMASSSVYYEDPTPELELQPFNINKTLDALDEKVKNGKYSNNWSFDYDVVQMFQLFRDGHMDYETICTHGYFYSHDFPVAALENAKGGLELYHVLVDRSTSVKKATLGQRIKRINGQDPGVYLAEFIKTTPEALDFIDPDARFNAMLYNWPAGHNNGGFETRKMWDGEDLRITWENGSETVVQFSVSLQYGLVDKETRDLLFKDTKSLAELCWKSDYGQTLKRRGIAVKEPATPSLKKRQTDEKKWTNPAPFPKALANSIENAASVYALPSDSSTVVLVIRSFGTLSTDGPVFIRAFSQFLQDELAEWKSKGYQRLIIDLTSNPGGKAILPFDALKQFFPNSEEFLTVNMAYSPLTWAYMASLGDAYKTWQRLDGTEFENMKDYLGPVRKDGALFTKMWQQDYVRLGEGTYGLTMTSYPSTNPFLPDDIVIVSDAMCSSACASFVEGMQTRGVRAYAYGGRPTNDRPMQAVGGTKGGKAIDFKTLKTRLDDYTSDETVASIAGDPKDWILPEPPINLDTLRVNTENKFRKGYSLPMHFLYVPACNRFYLTKEMWGDATKMWNKVREMAWDKDGKMVKCKNYVKVKGSKMPSYSNNGVGNATSAEGYDAFDEGEALDGTGRASKNDPNAPKRDQEKTYRNLGQVIWEHMGRK</sequence>
<reference evidence="5 6" key="1">
    <citation type="submission" date="2019-04" db="EMBL/GenBank/DDBJ databases">
        <title>Comparative genomics and transcriptomics to analyze fruiting body development in filamentous ascomycetes.</title>
        <authorList>
            <consortium name="DOE Joint Genome Institute"/>
            <person name="Lutkenhaus R."/>
            <person name="Traeger S."/>
            <person name="Breuer J."/>
            <person name="Kuo A."/>
            <person name="Lipzen A."/>
            <person name="Pangilinan J."/>
            <person name="Dilworth D."/>
            <person name="Sandor L."/>
            <person name="Poggeler S."/>
            <person name="Barry K."/>
            <person name="Grigoriev I.V."/>
            <person name="Nowrousian M."/>
        </authorList>
    </citation>
    <scope>NUCLEOTIDE SEQUENCE [LARGE SCALE GENOMIC DNA]</scope>
    <source>
        <strain evidence="5 6">CBS 389.68</strain>
    </source>
</reference>
<feature type="domain" description="Tail specific protease" evidence="3">
    <location>
        <begin position="367"/>
        <end position="563"/>
    </location>
</feature>
<dbReference type="PANTHER" id="PTHR37049">
    <property type="entry name" value="PEPTIDASE S41 FAMILY PROTEIN"/>
    <property type="match status" value="1"/>
</dbReference>
<organism evidence="5 6">
    <name type="scientific">Ascodesmis nigricans</name>
    <dbReference type="NCBI Taxonomy" id="341454"/>
    <lineage>
        <taxon>Eukaryota</taxon>
        <taxon>Fungi</taxon>
        <taxon>Dikarya</taxon>
        <taxon>Ascomycota</taxon>
        <taxon>Pezizomycotina</taxon>
        <taxon>Pezizomycetes</taxon>
        <taxon>Pezizales</taxon>
        <taxon>Ascodesmidaceae</taxon>
        <taxon>Ascodesmis</taxon>
    </lineage>
</organism>
<feature type="domain" description="CPAF-like PDZ" evidence="4">
    <location>
        <begin position="179"/>
        <end position="260"/>
    </location>
</feature>
<feature type="chain" id="PRO_5020351883" evidence="2">
    <location>
        <begin position="21"/>
        <end position="722"/>
    </location>
</feature>
<feature type="compositionally biased region" description="Basic and acidic residues" evidence="1">
    <location>
        <begin position="699"/>
        <end position="708"/>
    </location>
</feature>
<dbReference type="InterPro" id="IPR029045">
    <property type="entry name" value="ClpP/crotonase-like_dom_sf"/>
</dbReference>
<dbReference type="InterPro" id="IPR005151">
    <property type="entry name" value="Tail-specific_protease"/>
</dbReference>
<evidence type="ECO:0000313" key="6">
    <source>
        <dbReference type="Proteomes" id="UP000298138"/>
    </source>
</evidence>
<dbReference type="GO" id="GO:0006508">
    <property type="term" value="P:proteolysis"/>
    <property type="evidence" value="ECO:0007669"/>
    <property type="project" value="InterPro"/>
</dbReference>
<evidence type="ECO:0000259" key="3">
    <source>
        <dbReference type="Pfam" id="PF03572"/>
    </source>
</evidence>
<evidence type="ECO:0000259" key="4">
    <source>
        <dbReference type="Pfam" id="PF23658"/>
    </source>
</evidence>
<dbReference type="Pfam" id="PF23658">
    <property type="entry name" value="PDZ_CPAF_rel"/>
    <property type="match status" value="1"/>
</dbReference>
<evidence type="ECO:0000256" key="1">
    <source>
        <dbReference type="SAM" id="MobiDB-lite"/>
    </source>
</evidence>
<name>A0A4S2MV70_9PEZI</name>
<dbReference type="OrthoDB" id="27214at2759"/>
<proteinExistence type="predicted"/>
<feature type="signal peptide" evidence="2">
    <location>
        <begin position="1"/>
        <end position="20"/>
    </location>
</feature>
<dbReference type="PANTHER" id="PTHR37049:SF4">
    <property type="entry name" value="RHODANESE DOMAIN-CONTAINING PROTEIN"/>
    <property type="match status" value="1"/>
</dbReference>
<dbReference type="InterPro" id="IPR056186">
    <property type="entry name" value="PDZ_CPAF-rel"/>
</dbReference>
<dbReference type="Proteomes" id="UP000298138">
    <property type="component" value="Unassembled WGS sequence"/>
</dbReference>
<dbReference type="STRING" id="341454.A0A4S2MV70"/>
<dbReference type="AlphaFoldDB" id="A0A4S2MV70"/>
<dbReference type="Gene3D" id="3.90.226.10">
    <property type="entry name" value="2-enoyl-CoA Hydratase, Chain A, domain 1"/>
    <property type="match status" value="1"/>
</dbReference>
<feature type="region of interest" description="Disordered" evidence="1">
    <location>
        <begin position="680"/>
        <end position="710"/>
    </location>
</feature>
<accession>A0A4S2MV70</accession>
<dbReference type="GO" id="GO:0008236">
    <property type="term" value="F:serine-type peptidase activity"/>
    <property type="evidence" value="ECO:0007669"/>
    <property type="project" value="InterPro"/>
</dbReference>